<dbReference type="InterPro" id="IPR004133">
    <property type="entry name" value="DAN_dom"/>
</dbReference>
<dbReference type="GO" id="GO:0048018">
    <property type="term" value="F:receptor ligand activity"/>
    <property type="evidence" value="ECO:0007669"/>
    <property type="project" value="TreeGrafter"/>
</dbReference>
<evidence type="ECO:0000313" key="12">
    <source>
        <dbReference type="Proteomes" id="UP001142489"/>
    </source>
</evidence>
<dbReference type="OrthoDB" id="10061784at2759"/>
<evidence type="ECO:0000256" key="9">
    <source>
        <dbReference type="SAM" id="SignalP"/>
    </source>
</evidence>
<keyword evidence="12" id="KW-1185">Reference proteome</keyword>
<protein>
    <recommendedName>
        <fullName evidence="6">Gremlin-1</fullName>
    </recommendedName>
</protein>
<evidence type="ECO:0000256" key="5">
    <source>
        <dbReference type="ARBA" id="ARBA00023157"/>
    </source>
</evidence>
<feature type="region of interest" description="Disordered" evidence="8">
    <location>
        <begin position="30"/>
        <end position="65"/>
    </location>
</feature>
<accession>A0A9Q0XX84</accession>
<evidence type="ECO:0000256" key="4">
    <source>
        <dbReference type="ARBA" id="ARBA00022729"/>
    </source>
</evidence>
<keyword evidence="3" id="KW-0964">Secreted</keyword>
<evidence type="ECO:0000256" key="8">
    <source>
        <dbReference type="SAM" id="MobiDB-lite"/>
    </source>
</evidence>
<sequence length="181" mass="20426">MAYTVCIVGIFLLFALLLLITDGKNTQGLIITPRPPHSHSKRTRHPFPQTGSRSQNKDTTETPPVKKIFGLNSGGGAVYVTDRSNLKKDWCKAMLLEQTINEKGCKSRVIRNKFCYGQCNSFYIPGYTRKGESFFKSCSFCKPDKYSTKLIVLSCPDLQPPWKEMRFTRVKGCSCTDIPVD</sequence>
<evidence type="ECO:0000256" key="6">
    <source>
        <dbReference type="ARBA" id="ARBA00040888"/>
    </source>
</evidence>
<feature type="disulfide bond" evidence="7">
    <location>
        <begin position="91"/>
        <end position="141"/>
    </location>
</feature>
<reference evidence="11" key="1">
    <citation type="journal article" date="2023" name="DNA Res.">
        <title>Chromosome-level genome assembly of Phrynocephalus forsythii using third-generation DNA sequencing and Hi-C analysis.</title>
        <authorList>
            <person name="Qi Y."/>
            <person name="Zhao W."/>
            <person name="Zhao Y."/>
            <person name="Niu C."/>
            <person name="Cao S."/>
            <person name="Zhang Y."/>
        </authorList>
    </citation>
    <scope>NUCLEOTIDE SEQUENCE</scope>
    <source>
        <tissue evidence="11">Muscle</tissue>
    </source>
</reference>
<dbReference type="InterPro" id="IPR029034">
    <property type="entry name" value="Cystine-knot_cytokine"/>
</dbReference>
<organism evidence="11 12">
    <name type="scientific">Phrynocephalus forsythii</name>
    <dbReference type="NCBI Taxonomy" id="171643"/>
    <lineage>
        <taxon>Eukaryota</taxon>
        <taxon>Metazoa</taxon>
        <taxon>Chordata</taxon>
        <taxon>Craniata</taxon>
        <taxon>Vertebrata</taxon>
        <taxon>Euteleostomi</taxon>
        <taxon>Lepidosauria</taxon>
        <taxon>Squamata</taxon>
        <taxon>Bifurcata</taxon>
        <taxon>Unidentata</taxon>
        <taxon>Episquamata</taxon>
        <taxon>Toxicofera</taxon>
        <taxon>Iguania</taxon>
        <taxon>Acrodonta</taxon>
        <taxon>Agamidae</taxon>
        <taxon>Agaminae</taxon>
        <taxon>Phrynocephalus</taxon>
    </lineage>
</organism>
<dbReference type="Gene3D" id="2.10.90.10">
    <property type="entry name" value="Cystine-knot cytokines"/>
    <property type="match status" value="1"/>
</dbReference>
<gene>
    <name evidence="11" type="ORF">JRQ81_014180</name>
</gene>
<dbReference type="GO" id="GO:0038098">
    <property type="term" value="P:sequestering of BMP from receptor via BMP binding"/>
    <property type="evidence" value="ECO:0007669"/>
    <property type="project" value="TreeGrafter"/>
</dbReference>
<comment type="subcellular location">
    <subcellularLocation>
        <location evidence="1">Secreted</location>
    </subcellularLocation>
</comment>
<dbReference type="GO" id="GO:0036122">
    <property type="term" value="F:BMP binding"/>
    <property type="evidence" value="ECO:0007669"/>
    <property type="project" value="TreeGrafter"/>
</dbReference>
<feature type="domain" description="CTCK" evidence="10">
    <location>
        <begin position="91"/>
        <end position="179"/>
    </location>
</feature>
<evidence type="ECO:0000256" key="1">
    <source>
        <dbReference type="ARBA" id="ARBA00004613"/>
    </source>
</evidence>
<keyword evidence="5 7" id="KW-1015">Disulfide bond</keyword>
<feature type="compositionally biased region" description="Basic residues" evidence="8">
    <location>
        <begin position="36"/>
        <end position="45"/>
    </location>
</feature>
<name>A0A9Q0XX84_9SAUR</name>
<dbReference type="PANTHER" id="PTHR15283">
    <property type="entry name" value="GREMLIN 1"/>
    <property type="match status" value="1"/>
</dbReference>
<dbReference type="AlphaFoldDB" id="A0A9Q0XX84"/>
<keyword evidence="4 9" id="KW-0732">Signal</keyword>
<evidence type="ECO:0000256" key="2">
    <source>
        <dbReference type="ARBA" id="ARBA00007872"/>
    </source>
</evidence>
<dbReference type="PANTHER" id="PTHR15283:SF3">
    <property type="entry name" value="GREMLIN-1"/>
    <property type="match status" value="1"/>
</dbReference>
<dbReference type="InterPro" id="IPR006207">
    <property type="entry name" value="Cys_knot_C"/>
</dbReference>
<evidence type="ECO:0000259" key="10">
    <source>
        <dbReference type="PROSITE" id="PS01225"/>
    </source>
</evidence>
<dbReference type="EMBL" id="JAPFRF010000005">
    <property type="protein sequence ID" value="KAJ7332000.1"/>
    <property type="molecule type" value="Genomic_DNA"/>
</dbReference>
<dbReference type="Proteomes" id="UP001142489">
    <property type="component" value="Unassembled WGS sequence"/>
</dbReference>
<dbReference type="GO" id="GO:0005615">
    <property type="term" value="C:extracellular space"/>
    <property type="evidence" value="ECO:0007669"/>
    <property type="project" value="TreeGrafter"/>
</dbReference>
<evidence type="ECO:0000313" key="11">
    <source>
        <dbReference type="EMBL" id="KAJ7332000.1"/>
    </source>
</evidence>
<proteinExistence type="inferred from homology"/>
<dbReference type="Pfam" id="PF03045">
    <property type="entry name" value="DAN"/>
    <property type="match status" value="1"/>
</dbReference>
<comment type="caution">
    <text evidence="7">Lacks conserved residue(s) required for the propagation of feature annotation.</text>
</comment>
<comment type="similarity">
    <text evidence="2">Belongs to the DAN family.</text>
</comment>
<evidence type="ECO:0000256" key="7">
    <source>
        <dbReference type="PROSITE-ProRule" id="PRU00039"/>
    </source>
</evidence>
<feature type="chain" id="PRO_5040189590" description="Gremlin-1" evidence="9">
    <location>
        <begin position="24"/>
        <end position="181"/>
    </location>
</feature>
<dbReference type="PROSITE" id="PS01225">
    <property type="entry name" value="CTCK_2"/>
    <property type="match status" value="1"/>
</dbReference>
<evidence type="ECO:0000256" key="3">
    <source>
        <dbReference type="ARBA" id="ARBA00022525"/>
    </source>
</evidence>
<dbReference type="GO" id="GO:0009887">
    <property type="term" value="P:animal organ morphogenesis"/>
    <property type="evidence" value="ECO:0007669"/>
    <property type="project" value="TreeGrafter"/>
</dbReference>
<comment type="caution">
    <text evidence="11">The sequence shown here is derived from an EMBL/GenBank/DDBJ whole genome shotgun (WGS) entry which is preliminary data.</text>
</comment>
<dbReference type="SMART" id="SM00041">
    <property type="entry name" value="CT"/>
    <property type="match status" value="1"/>
</dbReference>
<feature type="signal peptide" evidence="9">
    <location>
        <begin position="1"/>
        <end position="23"/>
    </location>
</feature>